<protein>
    <submittedName>
        <fullName evidence="2">Uncharacterized protein</fullName>
    </submittedName>
</protein>
<dbReference type="InterPro" id="IPR035914">
    <property type="entry name" value="Sperma_CUB_dom_sf"/>
</dbReference>
<keyword evidence="3" id="KW-1185">Reference proteome</keyword>
<feature type="signal peptide" evidence="1">
    <location>
        <begin position="1"/>
        <end position="15"/>
    </location>
</feature>
<feature type="chain" id="PRO_5044892099" evidence="1">
    <location>
        <begin position="16"/>
        <end position="131"/>
    </location>
</feature>
<evidence type="ECO:0000313" key="3">
    <source>
        <dbReference type="Proteomes" id="UP001558652"/>
    </source>
</evidence>
<dbReference type="AlphaFoldDB" id="A0ABD0YB86"/>
<gene>
    <name evidence="2" type="ORF">AAG570_001215</name>
</gene>
<proteinExistence type="predicted"/>
<sequence length="131" mass="14390">MVPRVLLLIAVLARAEDIFINVASGDCPRTIVSPRAFRPNSVVRINLNTQPGYVIQVFCHGVTMLTKNTLRQGISCADFVLAIVDGSLRNEYCGRGRSLLYTSKKNEVIIEARTGLKGSAEFTCLFEAITN</sequence>
<dbReference type="Proteomes" id="UP001558652">
    <property type="component" value="Unassembled WGS sequence"/>
</dbReference>
<keyword evidence="1" id="KW-0732">Signal</keyword>
<reference evidence="2 3" key="1">
    <citation type="submission" date="2024-07" db="EMBL/GenBank/DDBJ databases">
        <title>Chromosome-level genome assembly of the water stick insect Ranatra chinensis (Heteroptera: Nepidae).</title>
        <authorList>
            <person name="Liu X."/>
        </authorList>
    </citation>
    <scope>NUCLEOTIDE SEQUENCE [LARGE SCALE GENOMIC DNA]</scope>
    <source>
        <strain evidence="2">Cailab_2021Rc</strain>
        <tissue evidence="2">Muscle</tissue>
    </source>
</reference>
<organism evidence="2 3">
    <name type="scientific">Ranatra chinensis</name>
    <dbReference type="NCBI Taxonomy" id="642074"/>
    <lineage>
        <taxon>Eukaryota</taxon>
        <taxon>Metazoa</taxon>
        <taxon>Ecdysozoa</taxon>
        <taxon>Arthropoda</taxon>
        <taxon>Hexapoda</taxon>
        <taxon>Insecta</taxon>
        <taxon>Pterygota</taxon>
        <taxon>Neoptera</taxon>
        <taxon>Paraneoptera</taxon>
        <taxon>Hemiptera</taxon>
        <taxon>Heteroptera</taxon>
        <taxon>Panheteroptera</taxon>
        <taxon>Nepomorpha</taxon>
        <taxon>Nepidae</taxon>
        <taxon>Ranatrinae</taxon>
        <taxon>Ranatra</taxon>
    </lineage>
</organism>
<dbReference type="EMBL" id="JBFDAA010000010">
    <property type="protein sequence ID" value="KAL1124591.1"/>
    <property type="molecule type" value="Genomic_DNA"/>
</dbReference>
<evidence type="ECO:0000313" key="2">
    <source>
        <dbReference type="EMBL" id="KAL1124591.1"/>
    </source>
</evidence>
<name>A0ABD0YB86_9HEMI</name>
<comment type="caution">
    <text evidence="2">The sequence shown here is derived from an EMBL/GenBank/DDBJ whole genome shotgun (WGS) entry which is preliminary data.</text>
</comment>
<dbReference type="SUPFAM" id="SSF49854">
    <property type="entry name" value="Spermadhesin, CUB domain"/>
    <property type="match status" value="1"/>
</dbReference>
<evidence type="ECO:0000256" key="1">
    <source>
        <dbReference type="SAM" id="SignalP"/>
    </source>
</evidence>
<accession>A0ABD0YB86</accession>